<evidence type="ECO:0000313" key="17">
    <source>
        <dbReference type="Proteomes" id="UP000230750"/>
    </source>
</evidence>
<dbReference type="OrthoDB" id="415023at2759"/>
<sequence>MARSNHGKKQGKSQQKDALERKRDERTVRNAYRKKKKDESYLAEDENFASFSNQLQIIGLKLRDIPGDGNCLFRALGDQVDGHSRNHLKHRAEAVQYIREHRDFFEPFMEDNISFDKHISDLSNSGTYGGNDSIVAFARRQNVDVVIHQLNSPVWKVSGSDGPNARELHIAYHNGDHYSSVRKMSDNDNNPTNFRSLQVTKPSQGVSQSSTKKGSRKPANADTASASNYPQCNVADKDSVSDLVLYVMQQSGCQDLEQVKEVLEDNFYDPEAAISYLLQLEELSERLEPRDSEGKVDDGNASSEGGGAGSELWSEGGTANRLFGDLENEATVAKTEPNRTGTGSDEQSKGTQVNSRMNGRQKKQKAKLEKQQRKMEKNRQKFLDKKGAEKVDDDIAEVKGATVVLAGEMGTLSI</sequence>
<dbReference type="PANTHER" id="PTHR12419:SF7">
    <property type="entry name" value="OTU DOMAIN-CONTAINING PROTEIN 3"/>
    <property type="match status" value="1"/>
</dbReference>
<evidence type="ECO:0000256" key="2">
    <source>
        <dbReference type="ARBA" id="ARBA00004123"/>
    </source>
</evidence>
<evidence type="ECO:0000256" key="8">
    <source>
        <dbReference type="ARBA" id="ARBA00022801"/>
    </source>
</evidence>
<feature type="region of interest" description="Disordered" evidence="14">
    <location>
        <begin position="287"/>
        <end position="316"/>
    </location>
</feature>
<dbReference type="InterPro" id="IPR038765">
    <property type="entry name" value="Papain-like_cys_pep_sf"/>
</dbReference>
<evidence type="ECO:0000313" key="16">
    <source>
        <dbReference type="EMBL" id="PIK35659.1"/>
    </source>
</evidence>
<evidence type="ECO:0000256" key="4">
    <source>
        <dbReference type="ARBA" id="ARBA00012759"/>
    </source>
</evidence>
<evidence type="ECO:0000259" key="15">
    <source>
        <dbReference type="PROSITE" id="PS50802"/>
    </source>
</evidence>
<evidence type="ECO:0000256" key="12">
    <source>
        <dbReference type="ARBA" id="ARBA00059041"/>
    </source>
</evidence>
<feature type="region of interest" description="Disordered" evidence="14">
    <location>
        <begin position="331"/>
        <end position="389"/>
    </location>
</feature>
<evidence type="ECO:0000256" key="5">
    <source>
        <dbReference type="ARBA" id="ARBA00022490"/>
    </source>
</evidence>
<evidence type="ECO:0000256" key="13">
    <source>
        <dbReference type="ARBA" id="ARBA00074859"/>
    </source>
</evidence>
<feature type="compositionally biased region" description="Polar residues" evidence="14">
    <location>
        <begin position="338"/>
        <end position="358"/>
    </location>
</feature>
<dbReference type="GO" id="GO:0004843">
    <property type="term" value="F:cysteine-type deubiquitinase activity"/>
    <property type="evidence" value="ECO:0007669"/>
    <property type="project" value="UniProtKB-EC"/>
</dbReference>
<dbReference type="GO" id="GO:0005634">
    <property type="term" value="C:nucleus"/>
    <property type="evidence" value="ECO:0007669"/>
    <property type="project" value="UniProtKB-SubCell"/>
</dbReference>
<feature type="compositionally biased region" description="Basic and acidic residues" evidence="14">
    <location>
        <begin position="366"/>
        <end position="389"/>
    </location>
</feature>
<dbReference type="InterPro" id="IPR050704">
    <property type="entry name" value="Peptidase_C85-like"/>
</dbReference>
<feature type="compositionally biased region" description="Basic and acidic residues" evidence="14">
    <location>
        <begin position="287"/>
        <end position="298"/>
    </location>
</feature>
<organism evidence="16 17">
    <name type="scientific">Stichopus japonicus</name>
    <name type="common">Sea cucumber</name>
    <dbReference type="NCBI Taxonomy" id="307972"/>
    <lineage>
        <taxon>Eukaryota</taxon>
        <taxon>Metazoa</taxon>
        <taxon>Echinodermata</taxon>
        <taxon>Eleutherozoa</taxon>
        <taxon>Echinozoa</taxon>
        <taxon>Holothuroidea</taxon>
        <taxon>Aspidochirotacea</taxon>
        <taxon>Aspidochirotida</taxon>
        <taxon>Stichopodidae</taxon>
        <taxon>Apostichopus</taxon>
    </lineage>
</organism>
<evidence type="ECO:0000256" key="14">
    <source>
        <dbReference type="SAM" id="MobiDB-lite"/>
    </source>
</evidence>
<gene>
    <name evidence="16" type="ORF">BSL78_27511</name>
</gene>
<dbReference type="GO" id="GO:0005737">
    <property type="term" value="C:cytoplasm"/>
    <property type="evidence" value="ECO:0007669"/>
    <property type="project" value="UniProtKB-SubCell"/>
</dbReference>
<dbReference type="SUPFAM" id="SSF54001">
    <property type="entry name" value="Cysteine proteinases"/>
    <property type="match status" value="1"/>
</dbReference>
<protein>
    <recommendedName>
        <fullName evidence="13">OTU domain-containing protein 3</fullName>
        <ecNumber evidence="4">3.4.19.12</ecNumber>
    </recommendedName>
</protein>
<feature type="region of interest" description="Disordered" evidence="14">
    <location>
        <begin position="179"/>
        <end position="233"/>
    </location>
</feature>
<keyword evidence="7" id="KW-0833">Ubl conjugation pathway</keyword>
<comment type="catalytic activity">
    <reaction evidence="1">
        <text>Thiol-dependent hydrolysis of ester, thioester, amide, peptide and isopeptide bonds formed by the C-terminal Gly of ubiquitin (a 76-residue protein attached to proteins as an intracellular targeting signal).</text>
        <dbReference type="EC" id="3.4.19.12"/>
    </reaction>
</comment>
<comment type="function">
    <text evidence="12">Deubiquitinating enzyme that hydrolyzes 'Lys-6'- and 'Lys-11'-linked polyubiquitin. Also hydrolyzes heterotypic (mixed and branched) and homotypic chains. Important regulator of energy metabolism. Glucose and fatty acids trigger its nuclear translocation by CBP-dependent acetylation. In the nucleus, deubiquitinates and stabilizes the nuclear receptor PPARD regulating the expression of various genes involved in glucose and lipid metabolism and oxidative phosphorylation. Also acts as a negative regulator of the ribosome quality control (RQC) by mediating deubiquitination of 40S ribosomal proteins RPS10/eS10 and RPS20/uS10, thereby antagonizing ZNF598-mediated 40S ubiquitination.</text>
</comment>
<dbReference type="Gene3D" id="3.90.70.80">
    <property type="match status" value="1"/>
</dbReference>
<keyword evidence="5" id="KW-0963">Cytoplasm</keyword>
<comment type="caution">
    <text evidence="16">The sequence shown here is derived from an EMBL/GenBank/DDBJ whole genome shotgun (WGS) entry which is preliminary data.</text>
</comment>
<evidence type="ECO:0000256" key="1">
    <source>
        <dbReference type="ARBA" id="ARBA00000707"/>
    </source>
</evidence>
<keyword evidence="10" id="KW-0007">Acetylation</keyword>
<feature type="region of interest" description="Disordered" evidence="14">
    <location>
        <begin position="1"/>
        <end position="37"/>
    </location>
</feature>
<dbReference type="AlphaFoldDB" id="A0A2G8JIW7"/>
<dbReference type="GO" id="GO:0006508">
    <property type="term" value="P:proteolysis"/>
    <property type="evidence" value="ECO:0007669"/>
    <property type="project" value="UniProtKB-KW"/>
</dbReference>
<dbReference type="GO" id="GO:0016579">
    <property type="term" value="P:protein deubiquitination"/>
    <property type="evidence" value="ECO:0007669"/>
    <property type="project" value="TreeGrafter"/>
</dbReference>
<dbReference type="FunFam" id="3.90.70.80:FF:000005">
    <property type="entry name" value="OTU domain-containing protein 3"/>
    <property type="match status" value="1"/>
</dbReference>
<evidence type="ECO:0000256" key="10">
    <source>
        <dbReference type="ARBA" id="ARBA00022990"/>
    </source>
</evidence>
<keyword evidence="9" id="KW-0788">Thiol protease</keyword>
<feature type="compositionally biased region" description="Basic and acidic residues" evidence="14">
    <location>
        <begin position="14"/>
        <end position="28"/>
    </location>
</feature>
<reference evidence="16 17" key="1">
    <citation type="journal article" date="2017" name="PLoS Biol.">
        <title>The sea cucumber genome provides insights into morphological evolution and visceral regeneration.</title>
        <authorList>
            <person name="Zhang X."/>
            <person name="Sun L."/>
            <person name="Yuan J."/>
            <person name="Sun Y."/>
            <person name="Gao Y."/>
            <person name="Zhang L."/>
            <person name="Li S."/>
            <person name="Dai H."/>
            <person name="Hamel J.F."/>
            <person name="Liu C."/>
            <person name="Yu Y."/>
            <person name="Liu S."/>
            <person name="Lin W."/>
            <person name="Guo K."/>
            <person name="Jin S."/>
            <person name="Xu P."/>
            <person name="Storey K.B."/>
            <person name="Huan P."/>
            <person name="Zhang T."/>
            <person name="Zhou Y."/>
            <person name="Zhang J."/>
            <person name="Lin C."/>
            <person name="Li X."/>
            <person name="Xing L."/>
            <person name="Huo D."/>
            <person name="Sun M."/>
            <person name="Wang L."/>
            <person name="Mercier A."/>
            <person name="Li F."/>
            <person name="Yang H."/>
            <person name="Xiang J."/>
        </authorList>
    </citation>
    <scope>NUCLEOTIDE SEQUENCE [LARGE SCALE GENOMIC DNA]</scope>
    <source>
        <strain evidence="16">Shaxun</strain>
        <tissue evidence="16">Muscle</tissue>
    </source>
</reference>
<dbReference type="CDD" id="cd22770">
    <property type="entry name" value="OTU_OTUD3"/>
    <property type="match status" value="1"/>
</dbReference>
<evidence type="ECO:0000256" key="6">
    <source>
        <dbReference type="ARBA" id="ARBA00022670"/>
    </source>
</evidence>
<dbReference type="EC" id="3.4.19.12" evidence="4"/>
<evidence type="ECO:0000256" key="3">
    <source>
        <dbReference type="ARBA" id="ARBA00004496"/>
    </source>
</evidence>
<dbReference type="Pfam" id="PF02338">
    <property type="entry name" value="OTU"/>
    <property type="match status" value="1"/>
</dbReference>
<dbReference type="PANTHER" id="PTHR12419">
    <property type="entry name" value="OTU DOMAIN CONTAINING PROTEIN"/>
    <property type="match status" value="1"/>
</dbReference>
<comment type="subcellular location">
    <subcellularLocation>
        <location evidence="3">Cytoplasm</location>
    </subcellularLocation>
    <subcellularLocation>
        <location evidence="2">Nucleus</location>
    </subcellularLocation>
</comment>
<dbReference type="STRING" id="307972.A0A2G8JIW7"/>
<keyword evidence="11" id="KW-0539">Nucleus</keyword>
<feature type="compositionally biased region" description="Polar residues" evidence="14">
    <location>
        <begin position="222"/>
        <end position="231"/>
    </location>
</feature>
<dbReference type="Proteomes" id="UP000230750">
    <property type="component" value="Unassembled WGS sequence"/>
</dbReference>
<evidence type="ECO:0000256" key="11">
    <source>
        <dbReference type="ARBA" id="ARBA00023242"/>
    </source>
</evidence>
<evidence type="ECO:0000256" key="9">
    <source>
        <dbReference type="ARBA" id="ARBA00022807"/>
    </source>
</evidence>
<feature type="compositionally biased region" description="Basic residues" evidence="14">
    <location>
        <begin position="1"/>
        <end position="11"/>
    </location>
</feature>
<accession>A0A2G8JIW7</accession>
<dbReference type="InterPro" id="IPR003323">
    <property type="entry name" value="OTU_dom"/>
</dbReference>
<keyword evidence="6" id="KW-0645">Protease</keyword>
<dbReference type="PROSITE" id="PS50802">
    <property type="entry name" value="OTU"/>
    <property type="match status" value="1"/>
</dbReference>
<feature type="domain" description="OTU" evidence="15">
    <location>
        <begin position="60"/>
        <end position="184"/>
    </location>
</feature>
<proteinExistence type="predicted"/>
<feature type="compositionally biased region" description="Polar residues" evidence="14">
    <location>
        <begin position="187"/>
        <end position="212"/>
    </location>
</feature>
<dbReference type="EMBL" id="MRZV01001844">
    <property type="protein sequence ID" value="PIK35659.1"/>
    <property type="molecule type" value="Genomic_DNA"/>
</dbReference>
<keyword evidence="17" id="KW-1185">Reference proteome</keyword>
<name>A0A2G8JIW7_STIJA</name>
<evidence type="ECO:0000256" key="7">
    <source>
        <dbReference type="ARBA" id="ARBA00022786"/>
    </source>
</evidence>
<keyword evidence="8" id="KW-0378">Hydrolase</keyword>